<evidence type="ECO:0000256" key="2">
    <source>
        <dbReference type="ARBA" id="ARBA00022679"/>
    </source>
</evidence>
<dbReference type="InterPro" id="IPR001737">
    <property type="entry name" value="KsgA/Erm"/>
</dbReference>
<sequence length="201" mass="23267">MKQSSFLFQFMKNPKTVGAVLPSSGFLGDKMIEGIDFNEAKYIVEYGPGTGIFTEKLVKKRNDRTVILLVENNKEFYLALKEKFKEESNLFIVYGSALNIEQYIKKFNIPYVDYVISGLPFASLPKKISSEILSNTTKILKKDGQFITFQYTKYKKAFIEKFFNKIDIKKEYRNLPPAYVFNCTIQGQHVEGFYGVRNFNC</sequence>
<dbReference type="PANTHER" id="PTHR11727:SF14">
    <property type="entry name" value="BLL8166 PROTEIN"/>
    <property type="match status" value="1"/>
</dbReference>
<reference evidence="5 6" key="1">
    <citation type="submission" date="2016-08" db="EMBL/GenBank/DDBJ databases">
        <title>Complete genome sequence of Bacillus muralis G25-68, a strain with toxicity to nematodes.</title>
        <authorList>
            <person name="Zheng Z."/>
        </authorList>
    </citation>
    <scope>NUCLEOTIDE SEQUENCE [LARGE SCALE GENOMIC DNA]</scope>
    <source>
        <strain evidence="5 6">G25-68</strain>
    </source>
</reference>
<proteinExistence type="predicted"/>
<dbReference type="InterPro" id="IPR029063">
    <property type="entry name" value="SAM-dependent_MTases_sf"/>
</dbReference>
<keyword evidence="6" id="KW-1185">Reference proteome</keyword>
<protein>
    <submittedName>
        <fullName evidence="5">SAM-dependent methyltransferase</fullName>
    </submittedName>
</protein>
<dbReference type="Proteomes" id="UP000077926">
    <property type="component" value="Chromosome"/>
</dbReference>
<dbReference type="PANTHER" id="PTHR11727">
    <property type="entry name" value="DIMETHYLADENOSINE TRANSFERASE"/>
    <property type="match status" value="1"/>
</dbReference>
<gene>
    <name evidence="5" type="ORF">ABE28_009430</name>
</gene>
<evidence type="ECO:0000256" key="3">
    <source>
        <dbReference type="ARBA" id="ARBA00022691"/>
    </source>
</evidence>
<dbReference type="Pfam" id="PF00398">
    <property type="entry name" value="RrnaAD"/>
    <property type="match status" value="1"/>
</dbReference>
<dbReference type="AlphaFoldDB" id="A0A1B3XMX1"/>
<keyword evidence="1 5" id="KW-0489">Methyltransferase</keyword>
<keyword evidence="4" id="KW-0694">RNA-binding</keyword>
<keyword evidence="2 5" id="KW-0808">Transferase</keyword>
<evidence type="ECO:0000256" key="1">
    <source>
        <dbReference type="ARBA" id="ARBA00022603"/>
    </source>
</evidence>
<dbReference type="Gene3D" id="3.40.50.150">
    <property type="entry name" value="Vaccinia Virus protein VP39"/>
    <property type="match status" value="1"/>
</dbReference>
<dbReference type="SUPFAM" id="SSF53335">
    <property type="entry name" value="S-adenosyl-L-methionine-dependent methyltransferases"/>
    <property type="match status" value="1"/>
</dbReference>
<evidence type="ECO:0000256" key="4">
    <source>
        <dbReference type="ARBA" id="ARBA00022884"/>
    </source>
</evidence>
<evidence type="ECO:0000313" key="5">
    <source>
        <dbReference type="EMBL" id="AOH54569.1"/>
    </source>
</evidence>
<dbReference type="EMBL" id="CP017080">
    <property type="protein sequence ID" value="AOH54569.1"/>
    <property type="molecule type" value="Genomic_DNA"/>
</dbReference>
<dbReference type="KEGG" id="bmur:ABE28_009430"/>
<name>A0A1B3XMX1_9BACI</name>
<dbReference type="GO" id="GO:0000179">
    <property type="term" value="F:rRNA (adenine-N6,N6-)-dimethyltransferase activity"/>
    <property type="evidence" value="ECO:0007669"/>
    <property type="project" value="TreeGrafter"/>
</dbReference>
<dbReference type="RefSeq" id="WP_064466313.1">
    <property type="nucleotide sequence ID" value="NZ_CP017080.1"/>
</dbReference>
<keyword evidence="3" id="KW-0949">S-adenosyl-L-methionine</keyword>
<dbReference type="OrthoDB" id="9805585at2"/>
<dbReference type="STRING" id="264697.ABE28_009430"/>
<accession>A0A1B3XMX1</accession>
<organism evidence="5 6">
    <name type="scientific">Peribacillus muralis</name>
    <dbReference type="NCBI Taxonomy" id="264697"/>
    <lineage>
        <taxon>Bacteria</taxon>
        <taxon>Bacillati</taxon>
        <taxon>Bacillota</taxon>
        <taxon>Bacilli</taxon>
        <taxon>Bacillales</taxon>
        <taxon>Bacillaceae</taxon>
        <taxon>Peribacillus</taxon>
    </lineage>
</organism>
<dbReference type="GO" id="GO:0003723">
    <property type="term" value="F:RNA binding"/>
    <property type="evidence" value="ECO:0007669"/>
    <property type="project" value="UniProtKB-KW"/>
</dbReference>
<evidence type="ECO:0000313" key="6">
    <source>
        <dbReference type="Proteomes" id="UP000077926"/>
    </source>
</evidence>